<sequence length="223" mass="26105">MNKDFCNFNESNIYDSLGKDKVCELIKKNNVNELKSFIEKFDIYLNKYNNNDFDLLIYAIKNNASKEMVNYIIEKTDYKNLDYSIKEKINFFSSPLFIALSLNNFQISDLLLEKGADINAILCNNIDIINEEDVSLYQNPFKYFDMNVNRDCFTRDYSRAINSNVIQYLCETETLCPQNVNYIAKHGFNTNSIRPGIIKQLEKNKKYEYAKLISELINEGDLD</sequence>
<dbReference type="InterPro" id="IPR002110">
    <property type="entry name" value="Ankyrin_rpt"/>
</dbReference>
<name>A0A1Y2DFF5_9FUNG</name>
<dbReference type="Gene3D" id="1.25.40.20">
    <property type="entry name" value="Ankyrin repeat-containing domain"/>
    <property type="match status" value="1"/>
</dbReference>
<dbReference type="OrthoDB" id="2126495at2759"/>
<feature type="repeat" description="ANK" evidence="1">
    <location>
        <begin position="94"/>
        <end position="120"/>
    </location>
</feature>
<dbReference type="EMBL" id="MCOG01000068">
    <property type="protein sequence ID" value="ORY57937.1"/>
    <property type="molecule type" value="Genomic_DNA"/>
</dbReference>
<dbReference type="PROSITE" id="PS50297">
    <property type="entry name" value="ANK_REP_REGION"/>
    <property type="match status" value="1"/>
</dbReference>
<dbReference type="AlphaFoldDB" id="A0A1Y2DFF5"/>
<gene>
    <name evidence="2" type="ORF">LY90DRAFT_669080</name>
</gene>
<proteinExistence type="predicted"/>
<reference evidence="2 3" key="1">
    <citation type="submission" date="2016-08" db="EMBL/GenBank/DDBJ databases">
        <title>A Parts List for Fungal Cellulosomes Revealed by Comparative Genomics.</title>
        <authorList>
            <consortium name="DOE Joint Genome Institute"/>
            <person name="Haitjema C.H."/>
            <person name="Gilmore S.P."/>
            <person name="Henske J.K."/>
            <person name="Solomon K.V."/>
            <person name="De Groot R."/>
            <person name="Kuo A."/>
            <person name="Mondo S.J."/>
            <person name="Salamov A.A."/>
            <person name="Labutti K."/>
            <person name="Zhao Z."/>
            <person name="Chiniquy J."/>
            <person name="Barry K."/>
            <person name="Brewer H.M."/>
            <person name="Purvine S.O."/>
            <person name="Wright A.T."/>
            <person name="Boxma B."/>
            <person name="Van Alen T."/>
            <person name="Hackstein J.H."/>
            <person name="Baker S.E."/>
            <person name="Grigoriev I.V."/>
            <person name="O'Malley M.A."/>
        </authorList>
    </citation>
    <scope>NUCLEOTIDE SEQUENCE [LARGE SCALE GENOMIC DNA]</scope>
    <source>
        <strain evidence="2 3">G1</strain>
    </source>
</reference>
<dbReference type="InterPro" id="IPR036770">
    <property type="entry name" value="Ankyrin_rpt-contain_sf"/>
</dbReference>
<dbReference type="Pfam" id="PF12796">
    <property type="entry name" value="Ank_2"/>
    <property type="match status" value="1"/>
</dbReference>
<dbReference type="SMART" id="SM00248">
    <property type="entry name" value="ANK"/>
    <property type="match status" value="2"/>
</dbReference>
<protein>
    <submittedName>
        <fullName evidence="2">Uncharacterized protein</fullName>
    </submittedName>
</protein>
<dbReference type="Proteomes" id="UP000193920">
    <property type="component" value="Unassembled WGS sequence"/>
</dbReference>
<comment type="caution">
    <text evidence="2">The sequence shown here is derived from an EMBL/GenBank/DDBJ whole genome shotgun (WGS) entry which is preliminary data.</text>
</comment>
<evidence type="ECO:0000256" key="1">
    <source>
        <dbReference type="PROSITE-ProRule" id="PRU00023"/>
    </source>
</evidence>
<dbReference type="PROSITE" id="PS50088">
    <property type="entry name" value="ANK_REPEAT"/>
    <property type="match status" value="1"/>
</dbReference>
<organism evidence="2 3">
    <name type="scientific">Neocallimastix californiae</name>
    <dbReference type="NCBI Taxonomy" id="1754190"/>
    <lineage>
        <taxon>Eukaryota</taxon>
        <taxon>Fungi</taxon>
        <taxon>Fungi incertae sedis</taxon>
        <taxon>Chytridiomycota</taxon>
        <taxon>Chytridiomycota incertae sedis</taxon>
        <taxon>Neocallimastigomycetes</taxon>
        <taxon>Neocallimastigales</taxon>
        <taxon>Neocallimastigaceae</taxon>
        <taxon>Neocallimastix</taxon>
    </lineage>
</organism>
<accession>A0A1Y2DFF5</accession>
<dbReference type="SUPFAM" id="SSF48403">
    <property type="entry name" value="Ankyrin repeat"/>
    <property type="match status" value="1"/>
</dbReference>
<evidence type="ECO:0000313" key="3">
    <source>
        <dbReference type="Proteomes" id="UP000193920"/>
    </source>
</evidence>
<keyword evidence="3" id="KW-1185">Reference proteome</keyword>
<evidence type="ECO:0000313" key="2">
    <source>
        <dbReference type="EMBL" id="ORY57937.1"/>
    </source>
</evidence>
<keyword evidence="1" id="KW-0040">ANK repeat</keyword>